<protein>
    <submittedName>
        <fullName evidence="1">Uncharacterized protein</fullName>
    </submittedName>
</protein>
<dbReference type="AlphaFoldDB" id="A0A345YEC9"/>
<dbReference type="EMBL" id="CP031357">
    <property type="protein sequence ID" value="AXK42281.1"/>
    <property type="molecule type" value="Genomic_DNA"/>
</dbReference>
<keyword evidence="2" id="KW-1185">Reference proteome</keyword>
<evidence type="ECO:0000313" key="1">
    <source>
        <dbReference type="EMBL" id="AXK42281.1"/>
    </source>
</evidence>
<reference evidence="2" key="1">
    <citation type="submission" date="2018-07" db="EMBL/GenBank/DDBJ databases">
        <title>Genome sequence of Erythrobacter strain YH-07, an antagonistic bacterium isolated from Yellow Sea.</title>
        <authorList>
            <person name="Tang T."/>
            <person name="Liu Q."/>
            <person name="Sun X."/>
        </authorList>
    </citation>
    <scope>NUCLEOTIDE SEQUENCE [LARGE SCALE GENOMIC DNA]</scope>
    <source>
        <strain evidence="2">YH-07</strain>
    </source>
</reference>
<dbReference type="OrthoDB" id="8115396at2"/>
<name>A0A345YEC9_9SPHN</name>
<proteinExistence type="predicted"/>
<gene>
    <name evidence="1" type="ORF">DVR09_07965</name>
</gene>
<accession>A0A345YEC9</accession>
<dbReference type="KEGG" id="err:DVR09_07965"/>
<evidence type="ECO:0000313" key="2">
    <source>
        <dbReference type="Proteomes" id="UP000254508"/>
    </source>
</evidence>
<organism evidence="1 2">
    <name type="scientific">Erythrobacter aureus</name>
    <dbReference type="NCBI Taxonomy" id="2182384"/>
    <lineage>
        <taxon>Bacteria</taxon>
        <taxon>Pseudomonadati</taxon>
        <taxon>Pseudomonadota</taxon>
        <taxon>Alphaproteobacteria</taxon>
        <taxon>Sphingomonadales</taxon>
        <taxon>Erythrobacteraceae</taxon>
        <taxon>Erythrobacter/Porphyrobacter group</taxon>
        <taxon>Erythrobacter</taxon>
    </lineage>
</organism>
<dbReference type="Proteomes" id="UP000254508">
    <property type="component" value="Chromosome"/>
</dbReference>
<sequence length="98" mass="10833">MKMRLLLAAKRYAEQIERGMSDDELSEALKKSLGIFGGSGGPGRIHVTRQGSGLKIWASHEIHNHVTAKPIFEGKATIEMARYIYNIGNPADMQLPLL</sequence>